<dbReference type="PANTHER" id="PTHR10529">
    <property type="entry name" value="AP COMPLEX SUBUNIT MU"/>
    <property type="match status" value="1"/>
</dbReference>
<dbReference type="RefSeq" id="XP_067150659.1">
    <property type="nucleotide sequence ID" value="XM_067294558.1"/>
</dbReference>
<dbReference type="Gene3D" id="2.60.40.1170">
    <property type="entry name" value="Mu homology domain, subdomain B"/>
    <property type="match status" value="2"/>
</dbReference>
<dbReference type="CDD" id="cd07976">
    <property type="entry name" value="TFIIA_alpha_beta_like"/>
    <property type="match status" value="2"/>
</dbReference>
<reference evidence="13" key="1">
    <citation type="submission" date="2025-08" db="UniProtKB">
        <authorList>
            <consortium name="RefSeq"/>
        </authorList>
    </citation>
    <scope>IDENTIFICATION</scope>
    <source>
        <tissue evidence="13">Blood</tissue>
    </source>
</reference>
<dbReference type="InterPro" id="IPR012320">
    <property type="entry name" value="SHD_dom"/>
</dbReference>
<evidence type="ECO:0000256" key="4">
    <source>
        <dbReference type="ARBA" id="ARBA00010059"/>
    </source>
</evidence>
<feature type="compositionally biased region" description="Polar residues" evidence="9">
    <location>
        <begin position="19"/>
        <end position="32"/>
    </location>
</feature>
<evidence type="ECO:0000256" key="6">
    <source>
        <dbReference type="ARBA" id="ARBA00022583"/>
    </source>
</evidence>
<evidence type="ECO:0000256" key="8">
    <source>
        <dbReference type="ARBA" id="ARBA00023242"/>
    </source>
</evidence>
<feature type="compositionally biased region" description="Low complexity" evidence="9">
    <location>
        <begin position="1176"/>
        <end position="1187"/>
    </location>
</feature>
<keyword evidence="8" id="KW-0539">Nucleus</keyword>
<feature type="region of interest" description="Disordered" evidence="9">
    <location>
        <begin position="143"/>
        <end position="163"/>
    </location>
</feature>
<comment type="similarity">
    <text evidence="4">Belongs to the TFIIA subunit 1 family.</text>
</comment>
<evidence type="ECO:0000256" key="2">
    <source>
        <dbReference type="ARBA" id="ARBA00004496"/>
    </source>
</evidence>
<dbReference type="Gene3D" id="2.30.18.10">
    <property type="entry name" value="Transcription factor IIA (TFIIA), beta-barrel domain"/>
    <property type="match status" value="1"/>
</dbReference>
<dbReference type="PROSITE" id="PS51070">
    <property type="entry name" value="SHD"/>
    <property type="match status" value="1"/>
</dbReference>
<dbReference type="InterPro" id="IPR004855">
    <property type="entry name" value="TFIIA_asu/bsu"/>
</dbReference>
<dbReference type="Pfam" id="PF03153">
    <property type="entry name" value="TFIIA"/>
    <property type="match status" value="1"/>
</dbReference>
<organism evidence="12 13">
    <name type="scientific">Apteryx mantelli</name>
    <name type="common">North Island brown kiwi</name>
    <dbReference type="NCBI Taxonomy" id="2696672"/>
    <lineage>
        <taxon>Eukaryota</taxon>
        <taxon>Metazoa</taxon>
        <taxon>Chordata</taxon>
        <taxon>Craniata</taxon>
        <taxon>Vertebrata</taxon>
        <taxon>Euteleostomi</taxon>
        <taxon>Archelosauria</taxon>
        <taxon>Archosauria</taxon>
        <taxon>Dinosauria</taxon>
        <taxon>Saurischia</taxon>
        <taxon>Theropoda</taxon>
        <taxon>Coelurosauria</taxon>
        <taxon>Aves</taxon>
        <taxon>Palaeognathae</taxon>
        <taxon>Apterygiformes</taxon>
        <taxon>Apterygidae</taxon>
        <taxon>Apteryx</taxon>
    </lineage>
</organism>
<evidence type="ECO:0000259" key="11">
    <source>
        <dbReference type="PROSITE" id="PS51072"/>
    </source>
</evidence>
<comment type="subcellular location">
    <subcellularLocation>
        <location evidence="2">Cytoplasm</location>
    </subcellularLocation>
    <subcellularLocation>
        <location evidence="1">Nucleus</location>
    </subcellularLocation>
</comment>
<evidence type="ECO:0000256" key="9">
    <source>
        <dbReference type="SAM" id="MobiDB-lite"/>
    </source>
</evidence>
<keyword evidence="12" id="KW-1185">Reference proteome</keyword>
<evidence type="ECO:0000256" key="5">
    <source>
        <dbReference type="ARBA" id="ARBA00022490"/>
    </source>
</evidence>
<feature type="region of interest" description="Disordered" evidence="9">
    <location>
        <begin position="13"/>
        <end position="83"/>
    </location>
</feature>
<feature type="compositionally biased region" description="Low complexity" evidence="9">
    <location>
        <begin position="41"/>
        <end position="63"/>
    </location>
</feature>
<gene>
    <name evidence="13" type="primary">LOC106490368</name>
</gene>
<evidence type="ECO:0000256" key="1">
    <source>
        <dbReference type="ARBA" id="ARBA00004123"/>
    </source>
</evidence>
<dbReference type="PROSITE" id="PS51072">
    <property type="entry name" value="MHD"/>
    <property type="match status" value="1"/>
</dbReference>
<dbReference type="SUPFAM" id="SSF50784">
    <property type="entry name" value="Transcription factor IIA (TFIIA), beta-barrel domain"/>
    <property type="match status" value="1"/>
</dbReference>
<evidence type="ECO:0000256" key="7">
    <source>
        <dbReference type="ARBA" id="ARBA00023163"/>
    </source>
</evidence>
<dbReference type="InterPro" id="IPR009088">
    <property type="entry name" value="TFIIA_b-brl"/>
</dbReference>
<dbReference type="Pfam" id="PF00928">
    <property type="entry name" value="Adap_comp_sub"/>
    <property type="match status" value="1"/>
</dbReference>
<comment type="similarity">
    <text evidence="3">Belongs to the Stoned B family.</text>
</comment>
<protein>
    <submittedName>
        <fullName evidence="13">Stonin-1</fullName>
    </submittedName>
</protein>
<accession>A0ABM4ED81</accession>
<feature type="region of interest" description="Disordered" evidence="9">
    <location>
        <begin position="1142"/>
        <end position="1193"/>
    </location>
</feature>
<keyword evidence="6" id="KW-0254">Endocytosis</keyword>
<keyword evidence="5" id="KW-0963">Cytoplasm</keyword>
<sequence length="1264" mass="140543">MCSTNPANWVTFDDEPLFQSPQKSAENQSSCRANGLKLNLSNVPESSSRSSSTGSTPLSSPVVDFYLSPGPPSNSPLTTPTRDYPGSPCIPKPGIHILCPIPEWPSKGNCLPSPGVCSSLTSQKLSSLPVNALTDDNPVKILVSKSTDKGNPNLQESSDELGEPPEHFPYFQSDCAFSSPFWKEGCSLSTSPPNVNTQRKDKALDRNVCHSKEKETCHDQKSLNQGSFSYICERLEHLQTDSSDTVGSLPAASAHVWHNLSSAVAHGLFRSQKADGWPFMLRIPEKKNMMSSRQWGPIYLKVLPGGILQMYYEKGLEKPFKEFQLQPHCKLSEPKLESYNVSGKIHTVKIECVSYTEKRKYHPKVEVIHEPEAEQMLKLGTTDYNDFTDFLVTVEEELMKLPSISKQKRNYEEQEMTLEVVDNFWGKITKAEGKLVESAVITHIYCLCFVNGSTDCFLTLNDLELQKRDEHYFEKEKKWIDILDYHFHNCVKTQEFEQSRIIKFTPPDACRLELMRFKTQYNGQDLPFSVKAAVVVQGAYIELQAFINMSSTALIPTRLPSVKYCENVMIRFPVPAQWIKALWTMNLQRQKSLKAKMNRRTCLGSLHEIESDPVIQVSVGTAKYESAYRAVVWKIDRLPDKNSSSDHPHSLSYKLELGSDQEIPSDWYPFATVQFVIHDACASGTEVKSLGLESDVQPQKHVIQKAFYNCQKRKQKRGKGLLLGSVVSAKRKFSVGKIVLKVLIILKNQTKPKCLITGGRCRGAGAAAMAHGNPVPKLYRSIIEDVIEGVRELFAEEGIEEQVLKDLKQLWETKVMQSKATEGFFRHSHHSPQFTLQLPHSFHRALQASAASLVIPAGRGFQHFTAADLGASRPGATLALPSGIAYPLHVPAGVTLQMASGHLYKVNVPVMVTQAPGDASILQHPIQQIFQQLGQPSVLRANIASVAQVNAPSVQATAETLQPQKPAVQQTMVFQPSVMEGKCLENSTNATLVQQPTTSQQQIATNATLNQQADLTEKSQCSDLHTAVFTSETSEVFSPAESLANNPSSMLPDVEGQLDTEPQGSVQQQVSDDIIELIIMGHSLDDNAVLKDQESVALADKMEPTEQMESNLRTEKDICSDIEGIIQLDGTGDVSPKEEIAHTKDMEENEFIGIIESEDLKVLEDEDEEEDEEGDSLSNTESSSSSGDNEEPQIDIVEEDPLNSGDDVSEQDTPDLFDTDNVIVCQYDKIHRSKNKWKFYLKDGVMCFGGKDYVFAKAIGDAEW</sequence>
<dbReference type="GeneID" id="106490368"/>
<name>A0ABM4ED81_9AVES</name>
<evidence type="ECO:0000256" key="3">
    <source>
        <dbReference type="ARBA" id="ARBA00005579"/>
    </source>
</evidence>
<dbReference type="InterPro" id="IPR036168">
    <property type="entry name" value="AP2_Mu_C_sf"/>
</dbReference>
<dbReference type="InterPro" id="IPR050431">
    <property type="entry name" value="Adaptor_comp_med_subunit"/>
</dbReference>
<proteinExistence type="inferred from homology"/>
<feature type="domain" description="MHD" evidence="11">
    <location>
        <begin position="413"/>
        <end position="718"/>
    </location>
</feature>
<keyword evidence="7" id="KW-0804">Transcription</keyword>
<evidence type="ECO:0000313" key="12">
    <source>
        <dbReference type="Proteomes" id="UP001652627"/>
    </source>
</evidence>
<evidence type="ECO:0000259" key="10">
    <source>
        <dbReference type="PROSITE" id="PS51070"/>
    </source>
</evidence>
<dbReference type="Proteomes" id="UP001652627">
    <property type="component" value="Chromosome 3"/>
</dbReference>
<feature type="compositionally biased region" description="Acidic residues" evidence="9">
    <location>
        <begin position="1164"/>
        <end position="1175"/>
    </location>
</feature>
<feature type="domain" description="SHD" evidence="10">
    <location>
        <begin position="276"/>
        <end position="409"/>
    </location>
</feature>
<dbReference type="SUPFAM" id="SSF47396">
    <property type="entry name" value="Transcription factor IIA (TFIIA), alpha-helical domain"/>
    <property type="match status" value="1"/>
</dbReference>
<dbReference type="Gene3D" id="1.10.287.100">
    <property type="match status" value="1"/>
</dbReference>
<evidence type="ECO:0000313" key="13">
    <source>
        <dbReference type="RefSeq" id="XP_067150659.1"/>
    </source>
</evidence>
<dbReference type="SMART" id="SM01371">
    <property type="entry name" value="TFIIA"/>
    <property type="match status" value="1"/>
</dbReference>
<dbReference type="SUPFAM" id="SSF49447">
    <property type="entry name" value="Second domain of Mu2 adaptin subunit (ap50) of ap2 adaptor"/>
    <property type="match status" value="1"/>
</dbReference>
<dbReference type="InterPro" id="IPR028565">
    <property type="entry name" value="MHD"/>
</dbReference>